<protein>
    <recommendedName>
        <fullName evidence="4">Holin</fullName>
    </recommendedName>
</protein>
<dbReference type="AlphaFoldDB" id="A0A0G1MJK9"/>
<dbReference type="Proteomes" id="UP000034835">
    <property type="component" value="Unassembled WGS sequence"/>
</dbReference>
<comment type="caution">
    <text evidence="2">The sequence shown here is derived from an EMBL/GenBank/DDBJ whole genome shotgun (WGS) entry which is preliminary data.</text>
</comment>
<accession>A0A0G1MJK9</accession>
<evidence type="ECO:0000313" key="3">
    <source>
        <dbReference type="Proteomes" id="UP000034835"/>
    </source>
</evidence>
<dbReference type="STRING" id="1618384.UW68_C0046G0007"/>
<evidence type="ECO:0000313" key="2">
    <source>
        <dbReference type="EMBL" id="KKT72159.1"/>
    </source>
</evidence>
<proteinExistence type="predicted"/>
<name>A0A0G1MJK9_9BACT</name>
<sequence>MGIEFSVAILSAITVGLVQVAKTMGLTKQYTPLCSVVIGVGLSFLAMPVVLLNVYQTAFVGLIVGLSAVGLYSGVKNTAGK</sequence>
<gene>
    <name evidence="2" type="ORF">UW68_C0046G0007</name>
</gene>
<feature type="transmembrane region" description="Helical" evidence="1">
    <location>
        <begin position="30"/>
        <end position="51"/>
    </location>
</feature>
<reference evidence="2 3" key="1">
    <citation type="journal article" date="2015" name="Nature">
        <title>rRNA introns, odd ribosomes, and small enigmatic genomes across a large radiation of phyla.</title>
        <authorList>
            <person name="Brown C.T."/>
            <person name="Hug L.A."/>
            <person name="Thomas B.C."/>
            <person name="Sharon I."/>
            <person name="Castelle C.J."/>
            <person name="Singh A."/>
            <person name="Wilkins M.J."/>
            <person name="Williams K.H."/>
            <person name="Banfield J.F."/>
        </authorList>
    </citation>
    <scope>NUCLEOTIDE SEQUENCE [LARGE SCALE GENOMIC DNA]</scope>
</reference>
<evidence type="ECO:0008006" key="4">
    <source>
        <dbReference type="Google" id="ProtNLM"/>
    </source>
</evidence>
<dbReference type="EMBL" id="LCJG01000046">
    <property type="protein sequence ID" value="KKT72159.1"/>
    <property type="molecule type" value="Genomic_DNA"/>
</dbReference>
<keyword evidence="1" id="KW-0472">Membrane</keyword>
<keyword evidence="1" id="KW-0812">Transmembrane</keyword>
<feature type="transmembrane region" description="Helical" evidence="1">
    <location>
        <begin position="58"/>
        <end position="75"/>
    </location>
</feature>
<evidence type="ECO:0000256" key="1">
    <source>
        <dbReference type="SAM" id="Phobius"/>
    </source>
</evidence>
<keyword evidence="1" id="KW-1133">Transmembrane helix</keyword>
<organism evidence="2 3">
    <name type="scientific">Candidatus Collierbacteria bacterium GW2011_GWB1_44_6</name>
    <dbReference type="NCBI Taxonomy" id="1618384"/>
    <lineage>
        <taxon>Bacteria</taxon>
        <taxon>Candidatus Collieribacteriota</taxon>
    </lineage>
</organism>